<dbReference type="Pfam" id="PF17201">
    <property type="entry name" value="Cache_3-Cache_2"/>
    <property type="match status" value="1"/>
</dbReference>
<dbReference type="SMART" id="SM00304">
    <property type="entry name" value="HAMP"/>
    <property type="match status" value="2"/>
</dbReference>
<dbReference type="PROSITE" id="PS50111">
    <property type="entry name" value="CHEMOTAXIS_TRANSDUC_2"/>
    <property type="match status" value="1"/>
</dbReference>
<dbReference type="InterPro" id="IPR029151">
    <property type="entry name" value="Sensor-like_sf"/>
</dbReference>
<dbReference type="Pfam" id="PF00015">
    <property type="entry name" value="MCPsignal"/>
    <property type="match status" value="1"/>
</dbReference>
<dbReference type="PANTHER" id="PTHR32089:SF119">
    <property type="entry name" value="METHYL-ACCEPTING CHEMOTAXIS PROTEIN CTPL"/>
    <property type="match status" value="1"/>
</dbReference>
<dbReference type="Gene3D" id="1.10.287.950">
    <property type="entry name" value="Methyl-accepting chemotaxis protein"/>
    <property type="match status" value="1"/>
</dbReference>
<feature type="transmembrane region" description="Helical" evidence="8">
    <location>
        <begin position="315"/>
        <end position="333"/>
    </location>
</feature>
<keyword evidence="5 7" id="KW-0807">Transducer</keyword>
<dbReference type="EMBL" id="CP064781">
    <property type="protein sequence ID" value="QRJ63560.1"/>
    <property type="molecule type" value="Genomic_DNA"/>
</dbReference>
<dbReference type="Pfam" id="PF00672">
    <property type="entry name" value="HAMP"/>
    <property type="match status" value="1"/>
</dbReference>
<dbReference type="InterPro" id="IPR033462">
    <property type="entry name" value="Cache_3-Cache_2"/>
</dbReference>
<evidence type="ECO:0000259" key="9">
    <source>
        <dbReference type="PROSITE" id="PS50111"/>
    </source>
</evidence>
<evidence type="ECO:0000256" key="1">
    <source>
        <dbReference type="ARBA" id="ARBA00004141"/>
    </source>
</evidence>
<keyword evidence="3 8" id="KW-1133">Transmembrane helix</keyword>
<dbReference type="PRINTS" id="PR00260">
    <property type="entry name" value="CHEMTRNSDUCR"/>
</dbReference>
<gene>
    <name evidence="11" type="ORF">IWH25_17755</name>
</gene>
<name>A0A974PZ04_9RHOO</name>
<dbReference type="GO" id="GO:0004888">
    <property type="term" value="F:transmembrane signaling receptor activity"/>
    <property type="evidence" value="ECO:0007669"/>
    <property type="project" value="InterPro"/>
</dbReference>
<evidence type="ECO:0000259" key="10">
    <source>
        <dbReference type="PROSITE" id="PS50885"/>
    </source>
</evidence>
<keyword evidence="4 8" id="KW-0472">Membrane</keyword>
<feature type="domain" description="Methyl-accepting transducer" evidence="9">
    <location>
        <begin position="394"/>
        <end position="630"/>
    </location>
</feature>
<proteinExistence type="inferred from homology"/>
<dbReference type="PROSITE" id="PS50885">
    <property type="entry name" value="HAMP"/>
    <property type="match status" value="1"/>
</dbReference>
<dbReference type="SMART" id="SM00283">
    <property type="entry name" value="MA"/>
    <property type="match status" value="1"/>
</dbReference>
<dbReference type="InterPro" id="IPR004089">
    <property type="entry name" value="MCPsignal_dom"/>
</dbReference>
<dbReference type="InterPro" id="IPR003660">
    <property type="entry name" value="HAMP_dom"/>
</dbReference>
<dbReference type="SUPFAM" id="SSF58104">
    <property type="entry name" value="Methyl-accepting chemotaxis protein (MCP) signaling domain"/>
    <property type="match status" value="1"/>
</dbReference>
<dbReference type="CDD" id="cd12912">
    <property type="entry name" value="PDC2_MCP_like"/>
    <property type="match status" value="1"/>
</dbReference>
<evidence type="ECO:0000256" key="6">
    <source>
        <dbReference type="ARBA" id="ARBA00029447"/>
    </source>
</evidence>
<evidence type="ECO:0000313" key="12">
    <source>
        <dbReference type="Proteomes" id="UP000663444"/>
    </source>
</evidence>
<dbReference type="GO" id="GO:0006935">
    <property type="term" value="P:chemotaxis"/>
    <property type="evidence" value="ECO:0007669"/>
    <property type="project" value="InterPro"/>
</dbReference>
<dbReference type="SUPFAM" id="SSF103190">
    <property type="entry name" value="Sensory domain-like"/>
    <property type="match status" value="1"/>
</dbReference>
<evidence type="ECO:0000256" key="3">
    <source>
        <dbReference type="ARBA" id="ARBA00022989"/>
    </source>
</evidence>
<dbReference type="RefSeq" id="WP_203387088.1">
    <property type="nucleotide sequence ID" value="NZ_CP064781.1"/>
</dbReference>
<protein>
    <submittedName>
        <fullName evidence="11">Methyl-accepting chemotaxis protein</fullName>
    </submittedName>
</protein>
<dbReference type="GO" id="GO:0016020">
    <property type="term" value="C:membrane"/>
    <property type="evidence" value="ECO:0007669"/>
    <property type="project" value="UniProtKB-SubCell"/>
</dbReference>
<evidence type="ECO:0000256" key="5">
    <source>
        <dbReference type="ARBA" id="ARBA00023224"/>
    </source>
</evidence>
<dbReference type="CDD" id="cd06225">
    <property type="entry name" value="HAMP"/>
    <property type="match status" value="1"/>
</dbReference>
<evidence type="ECO:0000256" key="8">
    <source>
        <dbReference type="SAM" id="Phobius"/>
    </source>
</evidence>
<evidence type="ECO:0000256" key="2">
    <source>
        <dbReference type="ARBA" id="ARBA00022692"/>
    </source>
</evidence>
<dbReference type="GO" id="GO:0007165">
    <property type="term" value="P:signal transduction"/>
    <property type="evidence" value="ECO:0007669"/>
    <property type="project" value="UniProtKB-KW"/>
</dbReference>
<dbReference type="InterPro" id="IPR004090">
    <property type="entry name" value="Chemotax_Me-accpt_rcpt"/>
</dbReference>
<dbReference type="KEGG" id="ares:IWH25_17755"/>
<comment type="similarity">
    <text evidence="6">Belongs to the methyl-accepting chemotaxis (MCP) protein family.</text>
</comment>
<feature type="domain" description="HAMP" evidence="10">
    <location>
        <begin position="337"/>
        <end position="389"/>
    </location>
</feature>
<keyword evidence="2 8" id="KW-0812">Transmembrane</keyword>
<dbReference type="FunFam" id="1.10.287.950:FF:000001">
    <property type="entry name" value="Methyl-accepting chemotaxis sensory transducer"/>
    <property type="match status" value="1"/>
</dbReference>
<sequence length="666" mass="71087">MSDRRTSVARKLILVLASSITIVLAAAAFGLSGFLTDKLEQKALEGLQGTNRMVIDMIDTYNRSLQQTVQRLNRVFAANYPQPFTQDAAGLLHHGGAPVTLADTAIPDRFTANAAVAATVLTRKGDDFERTSTSIKDEHGKRASGVPLGASHPAVPALLRGEPYTGKAKMLGRDFMTHYEPIKDRDGKVIGAFFVGLDFTEGLAALKKKVLAVKIGASGYAYAMDMGKDKGVLTIHPASEGKSLLGVKDVNGKPFVDEMLEKKDGIVTYWWQNPNDTAAREKVVAFAHYPDWNWLIASGSYLDEFNAEGKATGRGLLLVTLLLIPVVVALVWWSTRRWIARPLEAAASIAGRVAEGDFTGRIEAAGGDEIGRLMRSLAAMQEHLAQTIREVRNTAASVAADADQLNSAASTVASGSQEQADAASSMAASVEQMSASIDMISQHSGDAQHISSDSERVSLESSETIRAAVEAMNRIADTVRDASQTVETLGREIAEISVIAGVIKEIADQTNLLALNAAIEAARAGEAGRGFAVVADEVRKLAERTSKSTHEIGEMIARIQRGTQEAVANMNRGVGEVSSGVELAAQADEAIRRIRDGARQVTQAVASISDAIREQSVASTTVAKGLETIARMTESNNAEAQNTATAAEELQSLARALHGNVERFRV</sequence>
<feature type="transmembrane region" description="Helical" evidence="8">
    <location>
        <begin position="12"/>
        <end position="35"/>
    </location>
</feature>
<dbReference type="PANTHER" id="PTHR32089">
    <property type="entry name" value="METHYL-ACCEPTING CHEMOTAXIS PROTEIN MCPB"/>
    <property type="match status" value="1"/>
</dbReference>
<comment type="subcellular location">
    <subcellularLocation>
        <location evidence="1">Membrane</location>
        <topology evidence="1">Multi-pass membrane protein</topology>
    </subcellularLocation>
</comment>
<evidence type="ECO:0000256" key="4">
    <source>
        <dbReference type="ARBA" id="ARBA00023136"/>
    </source>
</evidence>
<accession>A0A974PZ04</accession>
<organism evidence="11 12">
    <name type="scientific">Azospira restricta</name>
    <dbReference type="NCBI Taxonomy" id="404405"/>
    <lineage>
        <taxon>Bacteria</taxon>
        <taxon>Pseudomonadati</taxon>
        <taxon>Pseudomonadota</taxon>
        <taxon>Betaproteobacteria</taxon>
        <taxon>Rhodocyclales</taxon>
        <taxon>Rhodocyclaceae</taxon>
        <taxon>Azospira</taxon>
    </lineage>
</organism>
<evidence type="ECO:0000256" key="7">
    <source>
        <dbReference type="PROSITE-ProRule" id="PRU00284"/>
    </source>
</evidence>
<evidence type="ECO:0000313" key="11">
    <source>
        <dbReference type="EMBL" id="QRJ63560.1"/>
    </source>
</evidence>
<dbReference type="CDD" id="cd11386">
    <property type="entry name" value="MCP_signal"/>
    <property type="match status" value="1"/>
</dbReference>
<dbReference type="Gene3D" id="3.30.450.20">
    <property type="entry name" value="PAS domain"/>
    <property type="match status" value="1"/>
</dbReference>
<reference evidence="11" key="1">
    <citation type="submission" date="2020-11" db="EMBL/GenBank/DDBJ databases">
        <title>Azospira restricta DSM 18626 genome sequence.</title>
        <authorList>
            <person name="Moe W.M."/>
        </authorList>
    </citation>
    <scope>NUCLEOTIDE SEQUENCE</scope>
    <source>
        <strain evidence="11">DSM 18626</strain>
    </source>
</reference>
<dbReference type="AlphaFoldDB" id="A0A974PZ04"/>
<dbReference type="Proteomes" id="UP000663444">
    <property type="component" value="Chromosome"/>
</dbReference>
<keyword evidence="12" id="KW-1185">Reference proteome</keyword>